<evidence type="ECO:0000313" key="1">
    <source>
        <dbReference type="EMBL" id="NKE44818.1"/>
    </source>
</evidence>
<dbReference type="RefSeq" id="WP_168049159.1">
    <property type="nucleotide sequence ID" value="NZ_JAATJR010000002.1"/>
</dbReference>
<dbReference type="EMBL" id="JAAVTX010000002">
    <property type="protein sequence ID" value="NKE44818.1"/>
    <property type="molecule type" value="Genomic_DNA"/>
</dbReference>
<organism evidence="1 2">
    <name type="scientific">Falsiroseomonas frigidaquae</name>
    <dbReference type="NCBI Taxonomy" id="487318"/>
    <lineage>
        <taxon>Bacteria</taxon>
        <taxon>Pseudomonadati</taxon>
        <taxon>Pseudomonadota</taxon>
        <taxon>Alphaproteobacteria</taxon>
        <taxon>Acetobacterales</taxon>
        <taxon>Roseomonadaceae</taxon>
        <taxon>Falsiroseomonas</taxon>
    </lineage>
</organism>
<reference evidence="1 2" key="1">
    <citation type="submission" date="2020-03" db="EMBL/GenBank/DDBJ databases">
        <title>Roseomonas selenitidurans sp. nov. isolated from soil.</title>
        <authorList>
            <person name="Liu H."/>
        </authorList>
    </citation>
    <scope>NUCLEOTIDE SEQUENCE [LARGE SCALE GENOMIC DNA]</scope>
    <source>
        <strain evidence="1 2">JCM 15073</strain>
    </source>
</reference>
<keyword evidence="2" id="KW-1185">Reference proteome</keyword>
<comment type="caution">
    <text evidence="1">The sequence shown here is derived from an EMBL/GenBank/DDBJ whole genome shotgun (WGS) entry which is preliminary data.</text>
</comment>
<evidence type="ECO:0000313" key="2">
    <source>
        <dbReference type="Proteomes" id="UP000765160"/>
    </source>
</evidence>
<proteinExistence type="predicted"/>
<accession>A0ABX1EXN0</accession>
<gene>
    <name evidence="1" type="ORF">HB662_08515</name>
</gene>
<name>A0ABX1EXN0_9PROT</name>
<protein>
    <submittedName>
        <fullName evidence="1">Uncharacterized protein</fullName>
    </submittedName>
</protein>
<dbReference type="Proteomes" id="UP000765160">
    <property type="component" value="Unassembled WGS sequence"/>
</dbReference>
<sequence length="71" mass="7492">MSLPPDRDEVEALPRTGGGRGLASILTALRQLAVEALDSGHPLAAAQIAGTADRLEAQAWPLPPRPDYPPR</sequence>